<evidence type="ECO:0000256" key="1">
    <source>
        <dbReference type="SAM" id="MobiDB-lite"/>
    </source>
</evidence>
<reference evidence="2 3" key="1">
    <citation type="journal article" date="2013" name="MBio">
        <title>Genome sequencing of the plant pathogen Taphrina deformans, the causal agent of peach leaf curl.</title>
        <authorList>
            <person name="Cisse O.H."/>
            <person name="Almeida J.M.G.C.F."/>
            <person name="Fonseca A."/>
            <person name="Kumar A.A."/>
            <person name="Salojaervi J."/>
            <person name="Overmyer K."/>
            <person name="Hauser P.M."/>
            <person name="Pagni M."/>
        </authorList>
    </citation>
    <scope>NUCLEOTIDE SEQUENCE [LARGE SCALE GENOMIC DNA]</scope>
    <source>
        <strain evidence="3">PYCC 5710 / ATCC 11124 / CBS 356.35 / IMI 108563 / JCM 9778 / NBRC 8474</strain>
    </source>
</reference>
<protein>
    <submittedName>
        <fullName evidence="2">Uncharacterized protein</fullName>
    </submittedName>
</protein>
<feature type="compositionally biased region" description="Basic and acidic residues" evidence="1">
    <location>
        <begin position="103"/>
        <end position="115"/>
    </location>
</feature>
<sequence length="166" mass="18413">MSVLNSKDVEFLVECLQHSDGGFPKPDFRKIKDLHEDEGLKIQSYSKRWYRLIEKLIAPAGSRPEGSVSPEASPKKRARGPMTPKRAVSPVKPYGEGLPAFRGLDDPGKTIEQAKKRLPKSPRKRRRVASLEDSDSVPEPEITSEGEPDSQLSDESGNHPEAEPEA</sequence>
<name>R4XJ46_TAPDE</name>
<gene>
    <name evidence="2" type="ORF">TAPDE_003619</name>
</gene>
<feature type="compositionally biased region" description="Acidic residues" evidence="1">
    <location>
        <begin position="132"/>
        <end position="148"/>
    </location>
</feature>
<dbReference type="EMBL" id="CAHR02000144">
    <property type="protein sequence ID" value="CCG83395.1"/>
    <property type="molecule type" value="Genomic_DNA"/>
</dbReference>
<dbReference type="Proteomes" id="UP000013776">
    <property type="component" value="Unassembled WGS sequence"/>
</dbReference>
<proteinExistence type="predicted"/>
<feature type="region of interest" description="Disordered" evidence="1">
    <location>
        <begin position="60"/>
        <end position="166"/>
    </location>
</feature>
<organism evidence="2 3">
    <name type="scientific">Taphrina deformans (strain PYCC 5710 / ATCC 11124 / CBS 356.35 / IMI 108563 / JCM 9778 / NBRC 8474)</name>
    <name type="common">Peach leaf curl fungus</name>
    <name type="synonym">Lalaria deformans</name>
    <dbReference type="NCBI Taxonomy" id="1097556"/>
    <lineage>
        <taxon>Eukaryota</taxon>
        <taxon>Fungi</taxon>
        <taxon>Dikarya</taxon>
        <taxon>Ascomycota</taxon>
        <taxon>Taphrinomycotina</taxon>
        <taxon>Taphrinomycetes</taxon>
        <taxon>Taphrinales</taxon>
        <taxon>Taphrinaceae</taxon>
        <taxon>Taphrina</taxon>
    </lineage>
</organism>
<evidence type="ECO:0000313" key="2">
    <source>
        <dbReference type="EMBL" id="CCG83395.1"/>
    </source>
</evidence>
<feature type="compositionally biased region" description="Basic and acidic residues" evidence="1">
    <location>
        <begin position="156"/>
        <end position="166"/>
    </location>
</feature>
<evidence type="ECO:0000313" key="3">
    <source>
        <dbReference type="Proteomes" id="UP000013776"/>
    </source>
</evidence>
<dbReference type="AlphaFoldDB" id="R4XJ46"/>
<feature type="compositionally biased region" description="Basic residues" evidence="1">
    <location>
        <begin position="116"/>
        <end position="128"/>
    </location>
</feature>
<comment type="caution">
    <text evidence="2">The sequence shown here is derived from an EMBL/GenBank/DDBJ whole genome shotgun (WGS) entry which is preliminary data.</text>
</comment>
<accession>R4XJ46</accession>
<keyword evidence="3" id="KW-1185">Reference proteome</keyword>